<dbReference type="GO" id="GO:0072330">
    <property type="term" value="P:monocarboxylic acid biosynthetic process"/>
    <property type="evidence" value="ECO:0007669"/>
    <property type="project" value="UniProtKB-ARBA"/>
</dbReference>
<dbReference type="Gene3D" id="3.40.50.1820">
    <property type="entry name" value="alpha/beta hydrolase"/>
    <property type="match status" value="1"/>
</dbReference>
<feature type="compositionally biased region" description="Low complexity" evidence="4">
    <location>
        <begin position="1914"/>
        <end position="1933"/>
    </location>
</feature>
<dbReference type="InterPro" id="IPR023213">
    <property type="entry name" value="CAT-like_dom_sf"/>
</dbReference>
<keyword evidence="3" id="KW-0597">Phosphoprotein</keyword>
<dbReference type="Pfam" id="PF00501">
    <property type="entry name" value="AMP-binding"/>
    <property type="match status" value="1"/>
</dbReference>
<gene>
    <name evidence="6" type="ORF">SAMN05444165_3240</name>
</gene>
<dbReference type="InterPro" id="IPR000873">
    <property type="entry name" value="AMP-dep_synth/lig_dom"/>
</dbReference>
<evidence type="ECO:0000259" key="5">
    <source>
        <dbReference type="PROSITE" id="PS50075"/>
    </source>
</evidence>
<dbReference type="SUPFAM" id="SSF53474">
    <property type="entry name" value="alpha/beta-Hydrolases"/>
    <property type="match status" value="1"/>
</dbReference>
<dbReference type="Pfam" id="PF00668">
    <property type="entry name" value="Condensation"/>
    <property type="match status" value="2"/>
</dbReference>
<dbReference type="Pfam" id="PF00975">
    <property type="entry name" value="Thioesterase"/>
    <property type="match status" value="1"/>
</dbReference>
<name>A0A1N6JIV7_9BURK</name>
<dbReference type="SMART" id="SM00823">
    <property type="entry name" value="PKS_PP"/>
    <property type="match status" value="1"/>
</dbReference>
<dbReference type="PROSITE" id="PS00455">
    <property type="entry name" value="AMP_BINDING"/>
    <property type="match status" value="1"/>
</dbReference>
<feature type="compositionally biased region" description="Polar residues" evidence="4">
    <location>
        <begin position="697"/>
        <end position="706"/>
    </location>
</feature>
<dbReference type="Pfam" id="PF00550">
    <property type="entry name" value="PP-binding"/>
    <property type="match status" value="1"/>
</dbReference>
<dbReference type="PROSITE" id="PS50075">
    <property type="entry name" value="CARRIER"/>
    <property type="match status" value="1"/>
</dbReference>
<dbReference type="Gene3D" id="1.10.1200.10">
    <property type="entry name" value="ACP-like"/>
    <property type="match status" value="1"/>
</dbReference>
<dbReference type="InterPro" id="IPR029058">
    <property type="entry name" value="AB_hydrolase_fold"/>
</dbReference>
<dbReference type="Gene3D" id="3.30.559.10">
    <property type="entry name" value="Chloramphenicol acetyltransferase-like domain"/>
    <property type="match status" value="2"/>
</dbReference>
<dbReference type="Gene3D" id="3.30.559.30">
    <property type="entry name" value="Nonribosomal peptide synthetase, condensation domain"/>
    <property type="match status" value="2"/>
</dbReference>
<keyword evidence="7" id="KW-1185">Reference proteome</keyword>
<dbReference type="InterPro" id="IPR001031">
    <property type="entry name" value="Thioesterase"/>
</dbReference>
<dbReference type="Gene3D" id="3.30.300.30">
    <property type="match status" value="1"/>
</dbReference>
<dbReference type="PANTHER" id="PTHR45527">
    <property type="entry name" value="NONRIBOSOMAL PEPTIDE SYNTHETASE"/>
    <property type="match status" value="1"/>
</dbReference>
<dbReference type="CDD" id="cd19531">
    <property type="entry name" value="LCL_NRPS-like"/>
    <property type="match status" value="1"/>
</dbReference>
<feature type="region of interest" description="Disordered" evidence="4">
    <location>
        <begin position="678"/>
        <end position="709"/>
    </location>
</feature>
<dbReference type="InterPro" id="IPR009081">
    <property type="entry name" value="PP-bd_ACP"/>
</dbReference>
<dbReference type="GO" id="GO:0044550">
    <property type="term" value="P:secondary metabolite biosynthetic process"/>
    <property type="evidence" value="ECO:0007669"/>
    <property type="project" value="TreeGrafter"/>
</dbReference>
<dbReference type="Gene3D" id="3.40.50.980">
    <property type="match status" value="2"/>
</dbReference>
<dbReference type="Proteomes" id="UP000185151">
    <property type="component" value="Unassembled WGS sequence"/>
</dbReference>
<dbReference type="InterPro" id="IPR001242">
    <property type="entry name" value="Condensation_dom"/>
</dbReference>
<sequence>MNVTDQTSAQPFSVSDEAAALAATTAAATHTAAPPAARRPDALRLAQQYAALPEDKRALFRARARAQGLGADALPVVPLVPRPARFPLLFAQERLWFLWCLDPHHAGYHITHTLRLSGTFNVAALQDALAQLVQRHEALRLRFDANDGVPMQYPAADAGYGFVRQTIADNGASLDEALHDFACEPFDLVNGPVLRVGVFETGHDQRVLQVVVHHIVADAWSMDVLFRDLLALYHGERNLPALPVQLADVALWQREWAANDLLEGQIGYWRERLAGAPAALTLPRDVPPRATRSHDGGLVRLSIPAALAESLRTIARSQRTTLFTLLLAVFDVLLCRYSGQRTVVVGVPTAGRGRTELEGLVGFLVNTLIVRADLDGAQPFDALLRGLHDRVLEAQAHQDVPFARLVEALAVERNLDSSPLFQVMFDLAADTVQAQPAALAGDDGLAVESMLDVAPTARFDLALNTRDRGTGGALQFALTYSRDRFVETTAQRLLDDYVELLEQVAAQPERRIGDLAVRRGGSEAVRDDASDRAVNQPHNIARGPFRAAHERVAERARQCPARVALRCEGEQLTYADLDAWAQRIALALRADGLVSGERVGLLLERSPALPAALLGVFKAGGAFVPLDPDYPQARLQAMIVDAGVTRVIVDEATRNDWRDLLAPLRTVLAAAVRHDATPAVHASDEPDSGDGTRGQDVPTSNDQTSAPAWPVHPDALAYVIYTSGSTGTPKGVAISHRSLALHLDDFLHDHCIAESDIVLQSSTINFDVALHELLPALIAGGRVVMRGPQPWELASLNRTLCDERVTFARIPTALWQQWRIALPPAEDIALRQITVGGEALPGDALQRWYEGPLANVAIDNLYGPTETTVAALHHPVGRADANHAIVAIGRCYPARHAYVADLDGNRAPDGALGELCIGGATLAQGYLARPGLTAERFVPDPYGAPGSRVYRSGDLCRARVDGTIDFLGRIDQQVKLRGHRIELGEIEVALRRIAQVREAVVELRGEGERKRLVAYFTGSADPDAVREELVHTLPASHVPSLCMALDALPTLPNGKLDRRALPEPNDTLQGAAVAPAGAVETALLAVWQTVLGRADFGVTDNFFTLGGDSISSLRVIAQARAAGWTVSPRQVFEHPTVRGLARMAQTSVEPAEGAPAASVAFDVPLAPMQRWFFERYPDAPARWNQSVLLRSAEALDVDALRTAFAAVLAVHDALRASFRRDPQTGEWTQTILPPASTIGGESASAVAFNTANEADVLRIVDLRAAADPAAAIEALADSVHDSLDLAGGKLLRAAYVMTPDGARLLVVVHHLVVDGVSWRILLDDLLSAYESACASGAQAVQSRSGTAWSEWTQRLAEYANLPEHLSELAWWQAQLEAPVSAVAAADLTTCAQNMQRPTLHRTWTLDAQTTRRLTDTGRRIDEVLLASLTQAFAGHAPQVPVIVELEGHGRRECAPGLELSRTVGWFTTQYPLRLTAAPQIETTRREIAALLRNVPAEGMHFNLFRYGGSASTRAVLNALPRTTIGFNYLGRFEERLSEGRFTFATEDSGNGAGASVATGPRHVLDLNGLVANGCLKVEWSVAQDVFDVPQLERLMAAFDEHVRALADPVEHFTDVAHLRASPDKTDEAARQHLYDGLTVSARAPAPTTDAAQSGAFELWRQRFYSEALLCPPYTAAGDADVQPLNASGAPLTLFCFYSGFGLVGEYRFLAAALQGIASVLALRSPGFARDAGDVRHDRPADFESLAQACVERVLKAQPTGPFRLLGWSFGGRLAATVAAQLRARGHVVDFLGLLDTATHTAEAHEDEGGEQAGLSAWLDRQADGVQLRTLFERAAELDAMHYRLRVAHTLPTLDVPITFWRAARDTVAGRERDWRAHTSAAVEEVRIDASHTGIVLHPALHDSVRERLERLRNPQSQSQHTQHAQQPPGAAAPQPGPACTQDG</sequence>
<dbReference type="GO" id="GO:0031177">
    <property type="term" value="F:phosphopantetheine binding"/>
    <property type="evidence" value="ECO:0007669"/>
    <property type="project" value="InterPro"/>
</dbReference>
<feature type="domain" description="Carrier" evidence="5">
    <location>
        <begin position="1074"/>
        <end position="1148"/>
    </location>
</feature>
<proteinExistence type="predicted"/>
<protein>
    <submittedName>
        <fullName evidence="6">Non-ribosomal peptide synthase domain TIGR01720/amino acid adenylation domain-containing protein</fullName>
    </submittedName>
</protein>
<feature type="region of interest" description="Disordered" evidence="4">
    <location>
        <begin position="1910"/>
        <end position="1943"/>
    </location>
</feature>
<evidence type="ECO:0000256" key="1">
    <source>
        <dbReference type="ARBA" id="ARBA00001957"/>
    </source>
</evidence>
<dbReference type="Gene3D" id="2.30.38.10">
    <property type="entry name" value="Luciferase, Domain 3"/>
    <property type="match status" value="1"/>
</dbReference>
<dbReference type="InterPro" id="IPR020802">
    <property type="entry name" value="TesA-like"/>
</dbReference>
<dbReference type="EMBL" id="FSRU01000001">
    <property type="protein sequence ID" value="SIO44334.1"/>
    <property type="molecule type" value="Genomic_DNA"/>
</dbReference>
<dbReference type="GO" id="GO:0043041">
    <property type="term" value="P:amino acid activation for nonribosomal peptide biosynthetic process"/>
    <property type="evidence" value="ECO:0007669"/>
    <property type="project" value="TreeGrafter"/>
</dbReference>
<dbReference type="InterPro" id="IPR020806">
    <property type="entry name" value="PKS_PP-bd"/>
</dbReference>
<evidence type="ECO:0000256" key="3">
    <source>
        <dbReference type="ARBA" id="ARBA00022553"/>
    </source>
</evidence>
<dbReference type="PANTHER" id="PTHR45527:SF1">
    <property type="entry name" value="FATTY ACID SYNTHASE"/>
    <property type="match status" value="1"/>
</dbReference>
<evidence type="ECO:0000256" key="2">
    <source>
        <dbReference type="ARBA" id="ARBA00022450"/>
    </source>
</evidence>
<dbReference type="PROSITE" id="PS00012">
    <property type="entry name" value="PHOSPHOPANTETHEINE"/>
    <property type="match status" value="1"/>
</dbReference>
<accession>A0A1N6JIV7</accession>
<dbReference type="InterPro" id="IPR036736">
    <property type="entry name" value="ACP-like_sf"/>
</dbReference>
<organism evidence="6 7">
    <name type="scientific">Paraburkholderia phenazinium</name>
    <dbReference type="NCBI Taxonomy" id="60549"/>
    <lineage>
        <taxon>Bacteria</taxon>
        <taxon>Pseudomonadati</taxon>
        <taxon>Pseudomonadota</taxon>
        <taxon>Betaproteobacteria</taxon>
        <taxon>Burkholderiales</taxon>
        <taxon>Burkholderiaceae</taxon>
        <taxon>Paraburkholderia</taxon>
    </lineage>
</organism>
<dbReference type="GO" id="GO:0005737">
    <property type="term" value="C:cytoplasm"/>
    <property type="evidence" value="ECO:0007669"/>
    <property type="project" value="TreeGrafter"/>
</dbReference>
<dbReference type="SUPFAM" id="SSF56801">
    <property type="entry name" value="Acetyl-CoA synthetase-like"/>
    <property type="match status" value="1"/>
</dbReference>
<evidence type="ECO:0000313" key="6">
    <source>
        <dbReference type="EMBL" id="SIO44334.1"/>
    </source>
</evidence>
<dbReference type="InterPro" id="IPR020845">
    <property type="entry name" value="AMP-binding_CS"/>
</dbReference>
<evidence type="ECO:0000256" key="4">
    <source>
        <dbReference type="SAM" id="MobiDB-lite"/>
    </source>
</evidence>
<dbReference type="InterPro" id="IPR045851">
    <property type="entry name" value="AMP-bd_C_sf"/>
</dbReference>
<comment type="cofactor">
    <cofactor evidence="1">
        <name>pantetheine 4'-phosphate</name>
        <dbReference type="ChEBI" id="CHEBI:47942"/>
    </cofactor>
</comment>
<dbReference type="CDD" id="cd05930">
    <property type="entry name" value="A_NRPS"/>
    <property type="match status" value="1"/>
</dbReference>
<dbReference type="FunFam" id="1.10.1200.10:FF:000016">
    <property type="entry name" value="Non-ribosomal peptide synthase"/>
    <property type="match status" value="1"/>
</dbReference>
<keyword evidence="2" id="KW-0596">Phosphopantetheine</keyword>
<dbReference type="SUPFAM" id="SSF47336">
    <property type="entry name" value="ACP-like"/>
    <property type="match status" value="1"/>
</dbReference>
<dbReference type="SMART" id="SM00824">
    <property type="entry name" value="PKS_TE"/>
    <property type="match status" value="1"/>
</dbReference>
<evidence type="ECO:0000313" key="7">
    <source>
        <dbReference type="Proteomes" id="UP000185151"/>
    </source>
</evidence>
<dbReference type="GO" id="GO:0003824">
    <property type="term" value="F:catalytic activity"/>
    <property type="evidence" value="ECO:0007669"/>
    <property type="project" value="InterPro"/>
</dbReference>
<dbReference type="InterPro" id="IPR006162">
    <property type="entry name" value="Ppantetheine_attach_site"/>
</dbReference>
<reference evidence="6 7" key="1">
    <citation type="submission" date="2016-11" db="EMBL/GenBank/DDBJ databases">
        <authorList>
            <person name="Jaros S."/>
            <person name="Januszkiewicz K."/>
            <person name="Wedrychowicz H."/>
        </authorList>
    </citation>
    <scope>NUCLEOTIDE SEQUENCE [LARGE SCALE GENOMIC DNA]</scope>
    <source>
        <strain evidence="6 7">GAS95</strain>
    </source>
</reference>
<dbReference type="OrthoDB" id="6297021at2"/>
<dbReference type="NCBIfam" id="TIGR01733">
    <property type="entry name" value="AA-adenyl-dom"/>
    <property type="match status" value="1"/>
</dbReference>
<dbReference type="InterPro" id="IPR010071">
    <property type="entry name" value="AA_adenyl_dom"/>
</dbReference>
<dbReference type="SUPFAM" id="SSF52777">
    <property type="entry name" value="CoA-dependent acyltransferases"/>
    <property type="match status" value="4"/>
</dbReference>